<dbReference type="EMBL" id="JAYMFH010000005">
    <property type="protein sequence ID" value="MEC4294620.1"/>
    <property type="molecule type" value="Genomic_DNA"/>
</dbReference>
<sequence>IGYIPADQGSRLRWSARPHRYVQIEHIVLLIYKLAETDETPGGRFFVGSLNSMGWVRDRRTFPQLIPHSLSDHKIDGQKR</sequence>
<accession>A0ABU6IY58</accession>
<organism evidence="1 2">
    <name type="scientific">Adlercreutzia shanghongiae</name>
    <dbReference type="NCBI Taxonomy" id="3111773"/>
    <lineage>
        <taxon>Bacteria</taxon>
        <taxon>Bacillati</taxon>
        <taxon>Actinomycetota</taxon>
        <taxon>Coriobacteriia</taxon>
        <taxon>Eggerthellales</taxon>
        <taxon>Eggerthellaceae</taxon>
        <taxon>Adlercreutzia</taxon>
    </lineage>
</organism>
<comment type="caution">
    <text evidence="1">The sequence shown here is derived from an EMBL/GenBank/DDBJ whole genome shotgun (WGS) entry which is preliminary data.</text>
</comment>
<protein>
    <submittedName>
        <fullName evidence="1">Uncharacterized protein</fullName>
    </submittedName>
</protein>
<name>A0ABU6IY58_9ACTN</name>
<evidence type="ECO:0000313" key="1">
    <source>
        <dbReference type="EMBL" id="MEC4294620.1"/>
    </source>
</evidence>
<dbReference type="RefSeq" id="WP_326454523.1">
    <property type="nucleotide sequence ID" value="NZ_JAYMFH010000005.1"/>
</dbReference>
<gene>
    <name evidence="1" type="ORF">VJ920_04815</name>
</gene>
<dbReference type="Proteomes" id="UP001343724">
    <property type="component" value="Unassembled WGS sequence"/>
</dbReference>
<keyword evidence="2" id="KW-1185">Reference proteome</keyword>
<feature type="non-terminal residue" evidence="1">
    <location>
        <position position="1"/>
    </location>
</feature>
<evidence type="ECO:0000313" key="2">
    <source>
        <dbReference type="Proteomes" id="UP001343724"/>
    </source>
</evidence>
<proteinExistence type="predicted"/>
<reference evidence="1 2" key="1">
    <citation type="submission" date="2024-01" db="EMBL/GenBank/DDBJ databases">
        <title>novel species in genus Adlercreutzia.</title>
        <authorList>
            <person name="Liu X."/>
        </authorList>
    </citation>
    <scope>NUCLEOTIDE SEQUENCE [LARGE SCALE GENOMIC DNA]</scope>
    <source>
        <strain evidence="1 2">R22</strain>
    </source>
</reference>